<feature type="transmembrane region" description="Helical" evidence="1">
    <location>
        <begin position="6"/>
        <end position="23"/>
    </location>
</feature>
<gene>
    <name evidence="2" type="ORF">tinsulaeT_00510</name>
</gene>
<evidence type="ECO:0000313" key="3">
    <source>
        <dbReference type="Proteomes" id="UP001157186"/>
    </source>
</evidence>
<keyword evidence="3" id="KW-1185">Reference proteome</keyword>
<comment type="caution">
    <text evidence="2">The sequence shown here is derived from an EMBL/GenBank/DDBJ whole genome shotgun (WGS) entry which is preliminary data.</text>
</comment>
<feature type="transmembrane region" description="Helical" evidence="1">
    <location>
        <begin position="114"/>
        <end position="132"/>
    </location>
</feature>
<protein>
    <submittedName>
        <fullName evidence="2">Uncharacterized protein</fullName>
    </submittedName>
</protein>
<reference evidence="2 3" key="1">
    <citation type="submission" date="2023-03" db="EMBL/GenBank/DDBJ databases">
        <title>Draft genome sequence of Thalassotalea insulae KCTC 62186T.</title>
        <authorList>
            <person name="Sawabe T."/>
        </authorList>
    </citation>
    <scope>NUCLEOTIDE SEQUENCE [LARGE SCALE GENOMIC DNA]</scope>
    <source>
        <strain evidence="2 3">KCTC 62186</strain>
    </source>
</reference>
<name>A0ABQ6GPV1_9GAMM</name>
<accession>A0ABQ6GPV1</accession>
<dbReference type="Proteomes" id="UP001157186">
    <property type="component" value="Unassembled WGS sequence"/>
</dbReference>
<dbReference type="EMBL" id="BSST01000001">
    <property type="protein sequence ID" value="GLX76711.1"/>
    <property type="molecule type" value="Genomic_DNA"/>
</dbReference>
<evidence type="ECO:0000313" key="2">
    <source>
        <dbReference type="EMBL" id="GLX76711.1"/>
    </source>
</evidence>
<keyword evidence="1" id="KW-0472">Membrane</keyword>
<sequence>MPVWAYIYLLVVVLGSVYSMYSINPKSSYYVVGEILSTFACFGLFFIYFNIINLSQIIVYSTLMFVYMLYWSVWVNRHHYSFFWTPANEFVQTVELGENETLEEAVFSIKIIKLLGLAFIFAMSIPVYYVYFKIVTGN</sequence>
<keyword evidence="1" id="KW-1133">Transmembrane helix</keyword>
<feature type="transmembrane region" description="Helical" evidence="1">
    <location>
        <begin position="30"/>
        <end position="51"/>
    </location>
</feature>
<keyword evidence="1" id="KW-0812">Transmembrane</keyword>
<evidence type="ECO:0000256" key="1">
    <source>
        <dbReference type="SAM" id="Phobius"/>
    </source>
</evidence>
<organism evidence="2 3">
    <name type="scientific">Thalassotalea insulae</name>
    <dbReference type="NCBI Taxonomy" id="2056778"/>
    <lineage>
        <taxon>Bacteria</taxon>
        <taxon>Pseudomonadati</taxon>
        <taxon>Pseudomonadota</taxon>
        <taxon>Gammaproteobacteria</taxon>
        <taxon>Alteromonadales</taxon>
        <taxon>Colwelliaceae</taxon>
        <taxon>Thalassotalea</taxon>
    </lineage>
</organism>
<feature type="transmembrane region" description="Helical" evidence="1">
    <location>
        <begin position="57"/>
        <end position="75"/>
    </location>
</feature>
<proteinExistence type="predicted"/>